<reference evidence="2 3" key="1">
    <citation type="submission" date="2019-03" db="EMBL/GenBank/DDBJ databases">
        <title>First draft genome of Liparis tanakae, snailfish: a comprehensive survey of snailfish specific genes.</title>
        <authorList>
            <person name="Kim W."/>
            <person name="Song I."/>
            <person name="Jeong J.-H."/>
            <person name="Kim D."/>
            <person name="Kim S."/>
            <person name="Ryu S."/>
            <person name="Song J.Y."/>
            <person name="Lee S.K."/>
        </authorList>
    </citation>
    <scope>NUCLEOTIDE SEQUENCE [LARGE SCALE GENOMIC DNA]</scope>
    <source>
        <tissue evidence="2">Muscle</tissue>
    </source>
</reference>
<protein>
    <submittedName>
        <fullName evidence="2">Uncharacterized protein</fullName>
    </submittedName>
</protein>
<organism evidence="2 3">
    <name type="scientific">Liparis tanakae</name>
    <name type="common">Tanaka's snailfish</name>
    <dbReference type="NCBI Taxonomy" id="230148"/>
    <lineage>
        <taxon>Eukaryota</taxon>
        <taxon>Metazoa</taxon>
        <taxon>Chordata</taxon>
        <taxon>Craniata</taxon>
        <taxon>Vertebrata</taxon>
        <taxon>Euteleostomi</taxon>
        <taxon>Actinopterygii</taxon>
        <taxon>Neopterygii</taxon>
        <taxon>Teleostei</taxon>
        <taxon>Neoteleostei</taxon>
        <taxon>Acanthomorphata</taxon>
        <taxon>Eupercaria</taxon>
        <taxon>Perciformes</taxon>
        <taxon>Cottioidei</taxon>
        <taxon>Cottales</taxon>
        <taxon>Liparidae</taxon>
        <taxon>Liparis</taxon>
    </lineage>
</organism>
<feature type="compositionally biased region" description="Polar residues" evidence="1">
    <location>
        <begin position="24"/>
        <end position="35"/>
    </location>
</feature>
<evidence type="ECO:0000256" key="1">
    <source>
        <dbReference type="SAM" id="MobiDB-lite"/>
    </source>
</evidence>
<dbReference type="AlphaFoldDB" id="A0A4Z2GS72"/>
<accession>A0A4Z2GS72</accession>
<comment type="caution">
    <text evidence="2">The sequence shown here is derived from an EMBL/GenBank/DDBJ whole genome shotgun (WGS) entry which is preliminary data.</text>
</comment>
<evidence type="ECO:0000313" key="3">
    <source>
        <dbReference type="Proteomes" id="UP000314294"/>
    </source>
</evidence>
<feature type="region of interest" description="Disordered" evidence="1">
    <location>
        <begin position="1"/>
        <end position="59"/>
    </location>
</feature>
<sequence length="59" mass="6421">MEGRLGQDDVDVGLAGEKLKGQESAMNTRDSTDTVTDAHWMNGTSRHSSDPNTQWSISV</sequence>
<keyword evidence="3" id="KW-1185">Reference proteome</keyword>
<name>A0A4Z2GS72_9TELE</name>
<dbReference type="Proteomes" id="UP000314294">
    <property type="component" value="Unassembled WGS sequence"/>
</dbReference>
<gene>
    <name evidence="2" type="ORF">EYF80_033616</name>
</gene>
<evidence type="ECO:0000313" key="2">
    <source>
        <dbReference type="EMBL" id="TNN56151.1"/>
    </source>
</evidence>
<dbReference type="EMBL" id="SRLO01000435">
    <property type="protein sequence ID" value="TNN56151.1"/>
    <property type="molecule type" value="Genomic_DNA"/>
</dbReference>
<proteinExistence type="predicted"/>
<feature type="compositionally biased region" description="Polar residues" evidence="1">
    <location>
        <begin position="42"/>
        <end position="59"/>
    </location>
</feature>